<name>I3SMF6_MEDTR</name>
<dbReference type="AlphaFoldDB" id="I3SMF6"/>
<protein>
    <submittedName>
        <fullName evidence="1">Uncharacterized protein</fullName>
    </submittedName>
</protein>
<accession>I3SMF6</accession>
<sequence>MKREIMFLIGIEKKVFNPTNITIGSNPFVTIPKWICRTSFFFLC</sequence>
<organism evidence="1">
    <name type="scientific">Medicago truncatula</name>
    <name type="common">Barrel medic</name>
    <name type="synonym">Medicago tribuloides</name>
    <dbReference type="NCBI Taxonomy" id="3880"/>
    <lineage>
        <taxon>Eukaryota</taxon>
        <taxon>Viridiplantae</taxon>
        <taxon>Streptophyta</taxon>
        <taxon>Embryophyta</taxon>
        <taxon>Tracheophyta</taxon>
        <taxon>Spermatophyta</taxon>
        <taxon>Magnoliopsida</taxon>
        <taxon>eudicotyledons</taxon>
        <taxon>Gunneridae</taxon>
        <taxon>Pentapetalae</taxon>
        <taxon>rosids</taxon>
        <taxon>fabids</taxon>
        <taxon>Fabales</taxon>
        <taxon>Fabaceae</taxon>
        <taxon>Papilionoideae</taxon>
        <taxon>50 kb inversion clade</taxon>
        <taxon>NPAAA clade</taxon>
        <taxon>Hologalegina</taxon>
        <taxon>IRL clade</taxon>
        <taxon>Trifolieae</taxon>
        <taxon>Medicago</taxon>
    </lineage>
</organism>
<proteinExistence type="evidence at transcript level"/>
<evidence type="ECO:0000313" key="1">
    <source>
        <dbReference type="EMBL" id="AFK41448.1"/>
    </source>
</evidence>
<reference evidence="1" key="1">
    <citation type="submission" date="2012-05" db="EMBL/GenBank/DDBJ databases">
        <authorList>
            <person name="Krishnakumar V."/>
            <person name="Cheung F."/>
            <person name="Xiao Y."/>
            <person name="Chan A."/>
            <person name="Moskal W.A."/>
            <person name="Town C.D."/>
        </authorList>
    </citation>
    <scope>NUCLEOTIDE SEQUENCE</scope>
</reference>
<dbReference type="EMBL" id="BT141654">
    <property type="protein sequence ID" value="AFK41448.1"/>
    <property type="molecule type" value="mRNA"/>
</dbReference>